<dbReference type="EMBL" id="CAKXYY010000021">
    <property type="protein sequence ID" value="CAH2355035.1"/>
    <property type="molecule type" value="Genomic_DNA"/>
</dbReference>
<keyword evidence="9" id="KW-1185">Reference proteome</keyword>
<gene>
    <name evidence="8" type="ORF">CLIB1423_21S00364</name>
</gene>
<dbReference type="GO" id="GO:0030130">
    <property type="term" value="C:clathrin coat of trans-Golgi network vesicle"/>
    <property type="evidence" value="ECO:0007669"/>
    <property type="project" value="InterPro"/>
</dbReference>
<evidence type="ECO:0000256" key="1">
    <source>
        <dbReference type="ARBA" id="ARBA00004180"/>
    </source>
</evidence>
<organism evidence="8 9">
    <name type="scientific">[Candida] railenensis</name>
    <dbReference type="NCBI Taxonomy" id="45579"/>
    <lineage>
        <taxon>Eukaryota</taxon>
        <taxon>Fungi</taxon>
        <taxon>Dikarya</taxon>
        <taxon>Ascomycota</taxon>
        <taxon>Saccharomycotina</taxon>
        <taxon>Pichiomycetes</taxon>
        <taxon>Debaryomycetaceae</taxon>
        <taxon>Kurtzmaniella</taxon>
    </lineage>
</organism>
<evidence type="ECO:0000313" key="8">
    <source>
        <dbReference type="EMBL" id="CAH2355035.1"/>
    </source>
</evidence>
<evidence type="ECO:0000256" key="3">
    <source>
        <dbReference type="ARBA" id="ARBA00023136"/>
    </source>
</evidence>
<dbReference type="PANTHER" id="PTHR10639:SF7">
    <property type="entry name" value="CLATHRIN LIGHT CHAIN"/>
    <property type="match status" value="1"/>
</dbReference>
<comment type="similarity">
    <text evidence="2 6">Belongs to the clathrin light chain family.</text>
</comment>
<protein>
    <recommendedName>
        <fullName evidence="6">Clathrin light chain</fullName>
    </recommendedName>
</protein>
<comment type="caution">
    <text evidence="8">The sequence shown here is derived from an EMBL/GenBank/DDBJ whole genome shotgun (WGS) entry which is preliminary data.</text>
</comment>
<feature type="region of interest" description="Disordered" evidence="7">
    <location>
        <begin position="34"/>
        <end position="102"/>
    </location>
</feature>
<evidence type="ECO:0000313" key="9">
    <source>
        <dbReference type="Proteomes" id="UP000837801"/>
    </source>
</evidence>
<feature type="region of interest" description="Disordered" evidence="7">
    <location>
        <begin position="1"/>
        <end position="20"/>
    </location>
</feature>
<evidence type="ECO:0000256" key="5">
    <source>
        <dbReference type="ARBA" id="ARBA00023329"/>
    </source>
</evidence>
<comment type="subcellular location">
    <subcellularLocation>
        <location evidence="1 6">Cytoplasmic vesicle membrane</location>
        <topology evidence="1 6">Peripheral membrane protein</topology>
        <orientation evidence="1 6">Cytoplasmic side</orientation>
    </subcellularLocation>
    <subcellularLocation>
        <location evidence="6">Membrane</location>
        <location evidence="6">Coated pit</location>
        <topology evidence="6">Peripheral membrane protein</topology>
        <orientation evidence="6">Cytoplasmic side</orientation>
    </subcellularLocation>
    <text evidence="6">Cytoplasmic face of coated pits and vesicles.</text>
</comment>
<feature type="compositionally biased region" description="Low complexity" evidence="7">
    <location>
        <begin position="82"/>
        <end position="95"/>
    </location>
</feature>
<dbReference type="GO" id="GO:0005198">
    <property type="term" value="F:structural molecule activity"/>
    <property type="evidence" value="ECO:0007669"/>
    <property type="project" value="InterPro"/>
</dbReference>
<dbReference type="GO" id="GO:0032050">
    <property type="term" value="F:clathrin heavy chain binding"/>
    <property type="evidence" value="ECO:0007669"/>
    <property type="project" value="TreeGrafter"/>
</dbReference>
<dbReference type="OrthoDB" id="5512at2759"/>
<proteinExistence type="inferred from homology"/>
<sequence>MADKFPALDQEFNDAAAAETDSDFLAREQELLGNEFQTANDKEGIAESEDDEINDFKEQYPEVGDDPEPVSNGNEKEEEFEGFGNSASNSTGTSGVSKHLEEWKERRDLEISERETANSKKKEEIVNKARETIDDFYDNYNSKKEKHSKDVLKEQEDFLEKRDGFLKRGTLWDRVNELVGEVGEVGGEKDKTRFKGLLTKLKGNENVPGAGGY</sequence>
<evidence type="ECO:0000256" key="2">
    <source>
        <dbReference type="ARBA" id="ARBA00005263"/>
    </source>
</evidence>
<evidence type="ECO:0000256" key="7">
    <source>
        <dbReference type="SAM" id="MobiDB-lite"/>
    </source>
</evidence>
<accession>A0A9P0QU41</accession>
<comment type="function">
    <text evidence="6">Clathrin is the major protein of the polyhedral coat of coated pits and vesicles.</text>
</comment>
<dbReference type="Pfam" id="PF01086">
    <property type="entry name" value="Clathrin_lg_ch"/>
    <property type="match status" value="1"/>
</dbReference>
<reference evidence="8" key="1">
    <citation type="submission" date="2022-03" db="EMBL/GenBank/DDBJ databases">
        <authorList>
            <person name="Legras J.-L."/>
            <person name="Devillers H."/>
            <person name="Grondin C."/>
        </authorList>
    </citation>
    <scope>NUCLEOTIDE SEQUENCE</scope>
    <source>
        <strain evidence="8">CLIB 1423</strain>
    </source>
</reference>
<name>A0A9P0QU41_9ASCO</name>
<keyword evidence="5 6" id="KW-0968">Cytoplasmic vesicle</keyword>
<dbReference type="GO" id="GO:0072583">
    <property type="term" value="P:clathrin-dependent endocytosis"/>
    <property type="evidence" value="ECO:0007669"/>
    <property type="project" value="TreeGrafter"/>
</dbReference>
<evidence type="ECO:0000256" key="4">
    <source>
        <dbReference type="ARBA" id="ARBA00023176"/>
    </source>
</evidence>
<dbReference type="GO" id="GO:0006886">
    <property type="term" value="P:intracellular protein transport"/>
    <property type="evidence" value="ECO:0007669"/>
    <property type="project" value="InterPro"/>
</dbReference>
<keyword evidence="4 6" id="KW-0168">Coated pit</keyword>
<keyword evidence="3 6" id="KW-0472">Membrane</keyword>
<evidence type="ECO:0000256" key="6">
    <source>
        <dbReference type="RuleBase" id="RU363137"/>
    </source>
</evidence>
<dbReference type="AlphaFoldDB" id="A0A9P0QU41"/>
<dbReference type="GO" id="GO:0030132">
    <property type="term" value="C:clathrin coat of coated pit"/>
    <property type="evidence" value="ECO:0007669"/>
    <property type="project" value="InterPro"/>
</dbReference>
<dbReference type="PANTHER" id="PTHR10639">
    <property type="entry name" value="CLATHRIN LIGHT CHAIN"/>
    <property type="match status" value="1"/>
</dbReference>
<dbReference type="InterPro" id="IPR000996">
    <property type="entry name" value="Clathrin_L-chain"/>
</dbReference>
<dbReference type="Proteomes" id="UP000837801">
    <property type="component" value="Unassembled WGS sequence"/>
</dbReference>